<accession>A0A1M6V864</accession>
<feature type="domain" description="DUF4397" evidence="1">
    <location>
        <begin position="72"/>
        <end position="187"/>
    </location>
</feature>
<evidence type="ECO:0000313" key="3">
    <source>
        <dbReference type="Proteomes" id="UP000183975"/>
    </source>
</evidence>
<evidence type="ECO:0000313" key="2">
    <source>
        <dbReference type="EMBL" id="SHK77506.1"/>
    </source>
</evidence>
<dbReference type="GeneID" id="78177852"/>
<reference evidence="2 3" key="1">
    <citation type="submission" date="2016-11" db="EMBL/GenBank/DDBJ databases">
        <authorList>
            <person name="Jaros S."/>
            <person name="Januszkiewicz K."/>
            <person name="Wedrychowicz H."/>
        </authorList>
    </citation>
    <scope>NUCLEOTIDE SEQUENCE [LARGE SCALE GENOMIC DNA]</scope>
    <source>
        <strain evidence="2 3">DSM 14214</strain>
    </source>
</reference>
<evidence type="ECO:0000259" key="1">
    <source>
        <dbReference type="Pfam" id="PF14344"/>
    </source>
</evidence>
<dbReference type="EMBL" id="FRAH01000044">
    <property type="protein sequence ID" value="SHK77506.1"/>
    <property type="molecule type" value="Genomic_DNA"/>
</dbReference>
<dbReference type="OrthoDB" id="9783299at2"/>
<dbReference type="Proteomes" id="UP000183975">
    <property type="component" value="Unassembled WGS sequence"/>
</dbReference>
<dbReference type="AlphaFoldDB" id="A0A1M6V864"/>
<sequence>MTDIWKQAGVETSADMIMPLPLTQEGIRQLPLESLTQEVADGTAESMYPGVQLPGNLKITVLPIVPGITMFSYIRFFNAYPGAGSVDIYVNGRKVASNLLYRNFTEYMKAFPGYYRVAVFRAGTTENPLTVSYINLIGYRIFTAALTGTEGNVSLEMINDNRRFLQGNMAYVRFVQLSANAPRMDVYLDDSLVLSDLNYKEVSRYMAVVPGEHNLKLREYFSGAVLLEDPVVTLKGGKAYTIYVVGDMNDRVGLQVVIPLEGASYLAF</sequence>
<organism evidence="2 3">
    <name type="scientific">Anaerotignum lactatifermentans DSM 14214</name>
    <dbReference type="NCBI Taxonomy" id="1121323"/>
    <lineage>
        <taxon>Bacteria</taxon>
        <taxon>Bacillati</taxon>
        <taxon>Bacillota</taxon>
        <taxon>Clostridia</taxon>
        <taxon>Lachnospirales</taxon>
        <taxon>Anaerotignaceae</taxon>
        <taxon>Anaerotignum</taxon>
    </lineage>
</organism>
<protein>
    <recommendedName>
        <fullName evidence="1">DUF4397 domain-containing protein</fullName>
    </recommendedName>
</protein>
<dbReference type="RefSeq" id="WP_084730664.1">
    <property type="nucleotide sequence ID" value="NZ_FRAH01000044.1"/>
</dbReference>
<gene>
    <name evidence="2" type="ORF">SAMN02745138_02327</name>
</gene>
<dbReference type="InterPro" id="IPR025510">
    <property type="entry name" value="DUF4397"/>
</dbReference>
<keyword evidence="3" id="KW-1185">Reference proteome</keyword>
<proteinExistence type="predicted"/>
<name>A0A1M6V864_9FIRM</name>
<dbReference type="Pfam" id="PF14344">
    <property type="entry name" value="DUF4397"/>
    <property type="match status" value="1"/>
</dbReference>